<comment type="caution">
    <text evidence="1">The sequence shown here is derived from an EMBL/GenBank/DDBJ whole genome shotgun (WGS) entry which is preliminary data.</text>
</comment>
<organism evidence="1 2">
    <name type="scientific">Albula glossodonta</name>
    <name type="common">roundjaw bonefish</name>
    <dbReference type="NCBI Taxonomy" id="121402"/>
    <lineage>
        <taxon>Eukaryota</taxon>
        <taxon>Metazoa</taxon>
        <taxon>Chordata</taxon>
        <taxon>Craniata</taxon>
        <taxon>Vertebrata</taxon>
        <taxon>Euteleostomi</taxon>
        <taxon>Actinopterygii</taxon>
        <taxon>Neopterygii</taxon>
        <taxon>Teleostei</taxon>
        <taxon>Albuliformes</taxon>
        <taxon>Albulidae</taxon>
        <taxon>Albula</taxon>
    </lineage>
</organism>
<proteinExistence type="predicted"/>
<keyword evidence="2" id="KW-1185">Reference proteome</keyword>
<protein>
    <submittedName>
        <fullName evidence="1">Uncharacterized protein</fullName>
    </submittedName>
</protein>
<dbReference type="Proteomes" id="UP000824540">
    <property type="component" value="Unassembled WGS sequence"/>
</dbReference>
<evidence type="ECO:0000313" key="2">
    <source>
        <dbReference type="Proteomes" id="UP000824540"/>
    </source>
</evidence>
<dbReference type="AlphaFoldDB" id="A0A8T2NJA0"/>
<accession>A0A8T2NJA0</accession>
<sequence>MALFSVSMTALCQKVMEVSNSTAGGEMLCLGVEGGFKNLLPFLTAPLLPLTWCLRDKQLSSHQDELAIAVQTLS</sequence>
<evidence type="ECO:0000313" key="1">
    <source>
        <dbReference type="EMBL" id="KAG9340773.1"/>
    </source>
</evidence>
<name>A0A8T2NJA0_9TELE</name>
<reference evidence="1" key="1">
    <citation type="thesis" date="2021" institute="BYU ScholarsArchive" country="Provo, UT, USA">
        <title>Applications of and Algorithms for Genome Assembly and Genomic Analyses with an Emphasis on Marine Teleosts.</title>
        <authorList>
            <person name="Pickett B.D."/>
        </authorList>
    </citation>
    <scope>NUCLEOTIDE SEQUENCE</scope>
    <source>
        <strain evidence="1">HI-2016</strain>
    </source>
</reference>
<gene>
    <name evidence="1" type="ORF">JZ751_020365</name>
</gene>
<dbReference type="EMBL" id="JAFBMS010000040">
    <property type="protein sequence ID" value="KAG9340773.1"/>
    <property type="molecule type" value="Genomic_DNA"/>
</dbReference>